<evidence type="ECO:0000313" key="2">
    <source>
        <dbReference type="Proteomes" id="UP000010472"/>
    </source>
</evidence>
<dbReference type="AlphaFoldDB" id="K9W5L2"/>
<protein>
    <submittedName>
        <fullName evidence="1">Uncharacterized protein</fullName>
    </submittedName>
</protein>
<proteinExistence type="predicted"/>
<dbReference type="RefSeq" id="WP_015179922.1">
    <property type="nucleotide sequence ID" value="NC_019733.1"/>
</dbReference>
<evidence type="ECO:0000313" key="1">
    <source>
        <dbReference type="EMBL" id="AFZ15491.1"/>
    </source>
</evidence>
<geneLocation type="plasmid" evidence="1 2">
    <name>pCRI9333.01</name>
</geneLocation>
<sequence length="55" mass="6450">MPKAIPHNSFSDWLYLVTRTLYLPLLKRQPALGFQAVAKKAQHIPNARKWRSPRH</sequence>
<reference evidence="1 2" key="1">
    <citation type="submission" date="2012-06" db="EMBL/GenBank/DDBJ databases">
        <title>Finished plasmid 1 of genome of Crinalium epipsammum PCC 9333.</title>
        <authorList>
            <consortium name="US DOE Joint Genome Institute"/>
            <person name="Gugger M."/>
            <person name="Coursin T."/>
            <person name="Rippka R."/>
            <person name="Tandeau De Marsac N."/>
            <person name="Huntemann M."/>
            <person name="Wei C.-L."/>
            <person name="Han J."/>
            <person name="Detter J.C."/>
            <person name="Han C."/>
            <person name="Tapia R."/>
            <person name="Davenport K."/>
            <person name="Daligault H."/>
            <person name="Erkkila T."/>
            <person name="Gu W."/>
            <person name="Munk A.C.C."/>
            <person name="Teshima H."/>
            <person name="Xu Y."/>
            <person name="Chain P."/>
            <person name="Chen A."/>
            <person name="Krypides N."/>
            <person name="Mavromatis K."/>
            <person name="Markowitz V."/>
            <person name="Szeto E."/>
            <person name="Ivanova N."/>
            <person name="Mikhailova N."/>
            <person name="Ovchinnikova G."/>
            <person name="Pagani I."/>
            <person name="Pati A."/>
            <person name="Goodwin L."/>
            <person name="Peters L."/>
            <person name="Pitluck S."/>
            <person name="Woyke T."/>
            <person name="Kerfeld C."/>
        </authorList>
    </citation>
    <scope>NUCLEOTIDE SEQUENCE [LARGE SCALE GENOMIC DNA]</scope>
    <source>
        <strain evidence="1 2">PCC 9333</strain>
        <plasmid evidence="2">Plasmid pCRI9333.01</plasmid>
    </source>
</reference>
<dbReference type="HOGENOM" id="CLU_3024484_0_0_3"/>
<dbReference type="KEGG" id="cep:Cri9333_4712"/>
<name>K9W5L2_9CYAN</name>
<dbReference type="Proteomes" id="UP000010472">
    <property type="component" value="Plasmid pCRI9333.01"/>
</dbReference>
<keyword evidence="1" id="KW-0614">Plasmid</keyword>
<gene>
    <name evidence="1" type="ORF">Cri9333_4712</name>
</gene>
<dbReference type="EMBL" id="CP003621">
    <property type="protein sequence ID" value="AFZ15491.1"/>
    <property type="molecule type" value="Genomic_DNA"/>
</dbReference>
<organism evidence="1 2">
    <name type="scientific">Crinalium epipsammum PCC 9333</name>
    <dbReference type="NCBI Taxonomy" id="1173022"/>
    <lineage>
        <taxon>Bacteria</taxon>
        <taxon>Bacillati</taxon>
        <taxon>Cyanobacteriota</taxon>
        <taxon>Cyanophyceae</taxon>
        <taxon>Gomontiellales</taxon>
        <taxon>Gomontiellaceae</taxon>
        <taxon>Crinalium</taxon>
    </lineage>
</organism>
<keyword evidence="2" id="KW-1185">Reference proteome</keyword>
<accession>K9W5L2</accession>